<organism evidence="1">
    <name type="scientific">Cacopsylla melanoneura</name>
    <dbReference type="NCBI Taxonomy" id="428564"/>
    <lineage>
        <taxon>Eukaryota</taxon>
        <taxon>Metazoa</taxon>
        <taxon>Ecdysozoa</taxon>
        <taxon>Arthropoda</taxon>
        <taxon>Hexapoda</taxon>
        <taxon>Insecta</taxon>
        <taxon>Pterygota</taxon>
        <taxon>Neoptera</taxon>
        <taxon>Paraneoptera</taxon>
        <taxon>Hemiptera</taxon>
        <taxon>Sternorrhyncha</taxon>
        <taxon>Psylloidea</taxon>
        <taxon>Psyllidae</taxon>
        <taxon>Psyllinae</taxon>
        <taxon>Cacopsylla</taxon>
    </lineage>
</organism>
<protein>
    <submittedName>
        <fullName evidence="1">Uncharacterized protein</fullName>
    </submittedName>
</protein>
<proteinExistence type="predicted"/>
<sequence length="117" mass="12951">MFPITRVVPVHAHTPIVIPAQEQRVIVLVEKSEGRAAGGMTARGASVRPPVSKPRAGDVIPYTERRKNKKLLYVAVVVYKLVAPELKGLTRCLWHPRSMDIPCLRFMLSSMNTSGCC</sequence>
<name>A0A8D8V6Y1_9HEMI</name>
<evidence type="ECO:0000313" key="1">
    <source>
        <dbReference type="EMBL" id="CAG6718034.1"/>
    </source>
</evidence>
<reference evidence="1" key="1">
    <citation type="submission" date="2021-05" db="EMBL/GenBank/DDBJ databases">
        <authorList>
            <person name="Alioto T."/>
            <person name="Alioto T."/>
            <person name="Gomez Garrido J."/>
        </authorList>
    </citation>
    <scope>NUCLEOTIDE SEQUENCE</scope>
</reference>
<dbReference type="EMBL" id="HBUF01356804">
    <property type="protein sequence ID" value="CAG6718028.1"/>
    <property type="molecule type" value="Transcribed_RNA"/>
</dbReference>
<dbReference type="EMBL" id="HBUF01356805">
    <property type="protein sequence ID" value="CAG6718031.1"/>
    <property type="molecule type" value="Transcribed_RNA"/>
</dbReference>
<dbReference type="EMBL" id="HBUF01356806">
    <property type="protein sequence ID" value="CAG6718034.1"/>
    <property type="molecule type" value="Transcribed_RNA"/>
</dbReference>
<accession>A0A8D8V6Y1</accession>
<dbReference type="AlphaFoldDB" id="A0A8D8V6Y1"/>